<dbReference type="PANTHER" id="PTHR31276:SF10">
    <property type="entry name" value="PROTEIN MIZU-KUSSEI 1-LIKE"/>
    <property type="match status" value="1"/>
</dbReference>
<evidence type="ECO:0000313" key="1">
    <source>
        <dbReference type="EMBL" id="PON47351.1"/>
    </source>
</evidence>
<dbReference type="STRING" id="63057.A0A2P5BEZ2"/>
<proteinExistence type="predicted"/>
<dbReference type="OrthoDB" id="1897868at2759"/>
<accession>A0A2P5BEZ2</accession>
<gene>
    <name evidence="1" type="ORF">TorRG33x02_323560</name>
</gene>
<dbReference type="PANTHER" id="PTHR31276">
    <property type="match status" value="1"/>
</dbReference>
<dbReference type="AlphaFoldDB" id="A0A2P5BEZ2"/>
<keyword evidence="2" id="KW-1185">Reference proteome</keyword>
<protein>
    <recommendedName>
        <fullName evidence="3">Protein MIZU-KUSSEI</fullName>
    </recommendedName>
</protein>
<sequence length="277" mass="30733">MAYPTIGGAANIPAFISGGVTVVDCHKQVRSWRLLRSLMDLLIPCCNINNDNDHEHQQDQITKHHQQINFLQSHYLYYSQPRFSCSSSSSSSSSSTYNVVTGTIFGYRRRKVNLCIQTSSPKSSPNNVPLLLLELAVSTTTLAREMRGGFLRIALESQGSTSSTPGQNSNYNTTLLSTPVWTMYCNGRKVGYAVKRRPAKGELEALRLMGSVVAGAGVISGKELKNRNDVVNEDNELMYLRASFERVCGSENSESFHLIDPDGCIGQELSIFFYRSR</sequence>
<evidence type="ECO:0000313" key="2">
    <source>
        <dbReference type="Proteomes" id="UP000237000"/>
    </source>
</evidence>
<reference evidence="2" key="1">
    <citation type="submission" date="2016-06" db="EMBL/GenBank/DDBJ databases">
        <title>Parallel loss of symbiosis genes in relatives of nitrogen-fixing non-legume Parasponia.</title>
        <authorList>
            <person name="Van Velzen R."/>
            <person name="Holmer R."/>
            <person name="Bu F."/>
            <person name="Rutten L."/>
            <person name="Van Zeijl A."/>
            <person name="Liu W."/>
            <person name="Santuari L."/>
            <person name="Cao Q."/>
            <person name="Sharma T."/>
            <person name="Shen D."/>
            <person name="Roswanjaya Y."/>
            <person name="Wardhani T."/>
            <person name="Kalhor M.S."/>
            <person name="Jansen J."/>
            <person name="Van den Hoogen J."/>
            <person name="Gungor B."/>
            <person name="Hartog M."/>
            <person name="Hontelez J."/>
            <person name="Verver J."/>
            <person name="Yang W.-C."/>
            <person name="Schijlen E."/>
            <person name="Repin R."/>
            <person name="Schilthuizen M."/>
            <person name="Schranz E."/>
            <person name="Heidstra R."/>
            <person name="Miyata K."/>
            <person name="Fedorova E."/>
            <person name="Kohlen W."/>
            <person name="Bisseling T."/>
            <person name="Smit S."/>
            <person name="Geurts R."/>
        </authorList>
    </citation>
    <scope>NUCLEOTIDE SEQUENCE [LARGE SCALE GENOMIC DNA]</scope>
    <source>
        <strain evidence="2">cv. RG33-2</strain>
    </source>
</reference>
<organism evidence="1 2">
    <name type="scientific">Trema orientale</name>
    <name type="common">Charcoal tree</name>
    <name type="synonym">Celtis orientalis</name>
    <dbReference type="NCBI Taxonomy" id="63057"/>
    <lineage>
        <taxon>Eukaryota</taxon>
        <taxon>Viridiplantae</taxon>
        <taxon>Streptophyta</taxon>
        <taxon>Embryophyta</taxon>
        <taxon>Tracheophyta</taxon>
        <taxon>Spermatophyta</taxon>
        <taxon>Magnoliopsida</taxon>
        <taxon>eudicotyledons</taxon>
        <taxon>Gunneridae</taxon>
        <taxon>Pentapetalae</taxon>
        <taxon>rosids</taxon>
        <taxon>fabids</taxon>
        <taxon>Rosales</taxon>
        <taxon>Cannabaceae</taxon>
        <taxon>Trema</taxon>
    </lineage>
</organism>
<dbReference type="InParanoid" id="A0A2P5BEZ2"/>
<dbReference type="GO" id="GO:0010274">
    <property type="term" value="P:hydrotropism"/>
    <property type="evidence" value="ECO:0007669"/>
    <property type="project" value="InterPro"/>
</dbReference>
<dbReference type="Proteomes" id="UP000237000">
    <property type="component" value="Unassembled WGS sequence"/>
</dbReference>
<dbReference type="InterPro" id="IPR006460">
    <property type="entry name" value="MIZ1-like_pln"/>
</dbReference>
<comment type="caution">
    <text evidence="1">The sequence shown here is derived from an EMBL/GenBank/DDBJ whole genome shotgun (WGS) entry which is preliminary data.</text>
</comment>
<dbReference type="NCBIfam" id="TIGR01570">
    <property type="entry name" value="A_thal_3588"/>
    <property type="match status" value="1"/>
</dbReference>
<evidence type="ECO:0008006" key="3">
    <source>
        <dbReference type="Google" id="ProtNLM"/>
    </source>
</evidence>
<dbReference type="Pfam" id="PF04759">
    <property type="entry name" value="DUF617"/>
    <property type="match status" value="1"/>
</dbReference>
<name>A0A2P5BEZ2_TREOI</name>
<dbReference type="EMBL" id="JXTC01000536">
    <property type="protein sequence ID" value="PON47351.1"/>
    <property type="molecule type" value="Genomic_DNA"/>
</dbReference>